<feature type="compositionally biased region" description="Low complexity" evidence="1">
    <location>
        <begin position="8"/>
        <end position="17"/>
    </location>
</feature>
<gene>
    <name evidence="2" type="ORF">GCM10014715_62800</name>
</gene>
<evidence type="ECO:0000313" key="2">
    <source>
        <dbReference type="EMBL" id="GHE98086.1"/>
    </source>
</evidence>
<evidence type="ECO:0000313" key="3">
    <source>
        <dbReference type="Proteomes" id="UP000641386"/>
    </source>
</evidence>
<proteinExistence type="predicted"/>
<keyword evidence="3" id="KW-1185">Reference proteome</keyword>
<sequence length="115" mass="12079">MTPLSDTAPQADRASPAARRRSPGQPVARTDGQRRSTHAALITAEQGKVRADALAEVARGLEIVDRVVPDAGSPPRGRRCSQGRAFARALIEHGASVAAAQPRTPHLVGRASHHA</sequence>
<protein>
    <submittedName>
        <fullName evidence="2">Uncharacterized protein</fullName>
    </submittedName>
</protein>
<evidence type="ECO:0000256" key="1">
    <source>
        <dbReference type="SAM" id="MobiDB-lite"/>
    </source>
</evidence>
<dbReference type="EMBL" id="BNBC01000037">
    <property type="protein sequence ID" value="GHE98086.1"/>
    <property type="molecule type" value="Genomic_DNA"/>
</dbReference>
<comment type="caution">
    <text evidence="2">The sequence shown here is derived from an EMBL/GenBank/DDBJ whole genome shotgun (WGS) entry which is preliminary data.</text>
</comment>
<name>A0A919ACS5_9ACTN</name>
<accession>A0A919ACS5</accession>
<dbReference type="AlphaFoldDB" id="A0A919ACS5"/>
<reference evidence="2" key="1">
    <citation type="journal article" date="2014" name="Int. J. Syst. Evol. Microbiol.">
        <title>Complete genome sequence of Corynebacterium casei LMG S-19264T (=DSM 44701T), isolated from a smear-ripened cheese.</title>
        <authorList>
            <consortium name="US DOE Joint Genome Institute (JGI-PGF)"/>
            <person name="Walter F."/>
            <person name="Albersmeier A."/>
            <person name="Kalinowski J."/>
            <person name="Ruckert C."/>
        </authorList>
    </citation>
    <scope>NUCLEOTIDE SEQUENCE</scope>
    <source>
        <strain evidence="2">JCM 3302</strain>
    </source>
</reference>
<reference evidence="2" key="2">
    <citation type="submission" date="2020-09" db="EMBL/GenBank/DDBJ databases">
        <authorList>
            <person name="Sun Q."/>
            <person name="Ohkuma M."/>
        </authorList>
    </citation>
    <scope>NUCLEOTIDE SEQUENCE</scope>
    <source>
        <strain evidence="2">JCM 3302</strain>
    </source>
</reference>
<organism evidence="2 3">
    <name type="scientific">Streptomyces spiralis</name>
    <dbReference type="NCBI Taxonomy" id="66376"/>
    <lineage>
        <taxon>Bacteria</taxon>
        <taxon>Bacillati</taxon>
        <taxon>Actinomycetota</taxon>
        <taxon>Actinomycetes</taxon>
        <taxon>Kitasatosporales</taxon>
        <taxon>Streptomycetaceae</taxon>
        <taxon>Streptomyces</taxon>
    </lineage>
</organism>
<dbReference type="Proteomes" id="UP000641386">
    <property type="component" value="Unassembled WGS sequence"/>
</dbReference>
<feature type="region of interest" description="Disordered" evidence="1">
    <location>
        <begin position="1"/>
        <end position="36"/>
    </location>
</feature>